<dbReference type="SMART" id="SM00382">
    <property type="entry name" value="AAA"/>
    <property type="match status" value="1"/>
</dbReference>
<dbReference type="CDD" id="cd03255">
    <property type="entry name" value="ABC_MJ0796_LolCDE_FtsE"/>
    <property type="match status" value="1"/>
</dbReference>
<proteinExistence type="predicted"/>
<protein>
    <submittedName>
        <fullName evidence="5">ABC transporter ATP-binding protein</fullName>
    </submittedName>
</protein>
<evidence type="ECO:0000313" key="5">
    <source>
        <dbReference type="EMBL" id="MFD2912776.1"/>
    </source>
</evidence>
<sequence>MELKQIEKSFSAGEVSEQVLKDVTLTIESGKLTALTGVSGSGKSTLLSIAAGLQSTTSGSVLFDGRDLTALDQEALRALRAGSFGFIFQSSYLVPFLTAAEQLELMLKTSGRKLSKKTAPAEISRILTRVGMEHRPDAHPDTMSGGEKQRIAIARALIHQPKIVFADEPTASLDSKRSHDIMKLLKDMTTNTGTAVLMVTHDEEMLRYADRVVEMRDGQIK</sequence>
<evidence type="ECO:0000256" key="3">
    <source>
        <dbReference type="ARBA" id="ARBA00022840"/>
    </source>
</evidence>
<comment type="caution">
    <text evidence="5">The sequence shown here is derived from an EMBL/GenBank/DDBJ whole genome shotgun (WGS) entry which is preliminary data.</text>
</comment>
<dbReference type="PANTHER" id="PTHR24220">
    <property type="entry name" value="IMPORT ATP-BINDING PROTEIN"/>
    <property type="match status" value="1"/>
</dbReference>
<dbReference type="PROSITE" id="PS50893">
    <property type="entry name" value="ABC_TRANSPORTER_2"/>
    <property type="match status" value="1"/>
</dbReference>
<keyword evidence="3 5" id="KW-0067">ATP-binding</keyword>
<organism evidence="5 6">
    <name type="scientific">Jeotgalibacillus terrae</name>
    <dbReference type="NCBI Taxonomy" id="587735"/>
    <lineage>
        <taxon>Bacteria</taxon>
        <taxon>Bacillati</taxon>
        <taxon>Bacillota</taxon>
        <taxon>Bacilli</taxon>
        <taxon>Bacillales</taxon>
        <taxon>Caryophanaceae</taxon>
        <taxon>Jeotgalibacillus</taxon>
    </lineage>
</organism>
<dbReference type="InterPro" id="IPR003439">
    <property type="entry name" value="ABC_transporter-like_ATP-bd"/>
</dbReference>
<reference evidence="6" key="1">
    <citation type="journal article" date="2019" name="Int. J. Syst. Evol. Microbiol.">
        <title>The Global Catalogue of Microorganisms (GCM) 10K type strain sequencing project: providing services to taxonomists for standard genome sequencing and annotation.</title>
        <authorList>
            <consortium name="The Broad Institute Genomics Platform"/>
            <consortium name="The Broad Institute Genome Sequencing Center for Infectious Disease"/>
            <person name="Wu L."/>
            <person name="Ma J."/>
        </authorList>
    </citation>
    <scope>NUCLEOTIDE SEQUENCE [LARGE SCALE GENOMIC DNA]</scope>
    <source>
        <strain evidence="6">KCTC 13528</strain>
    </source>
</reference>
<dbReference type="GO" id="GO:0005524">
    <property type="term" value="F:ATP binding"/>
    <property type="evidence" value="ECO:0007669"/>
    <property type="project" value="UniProtKB-KW"/>
</dbReference>
<dbReference type="InterPro" id="IPR017871">
    <property type="entry name" value="ABC_transporter-like_CS"/>
</dbReference>
<evidence type="ECO:0000256" key="2">
    <source>
        <dbReference type="ARBA" id="ARBA00022741"/>
    </source>
</evidence>
<keyword evidence="1" id="KW-0813">Transport</keyword>
<dbReference type="InterPro" id="IPR027417">
    <property type="entry name" value="P-loop_NTPase"/>
</dbReference>
<dbReference type="EMBL" id="JBHUPG010000023">
    <property type="protein sequence ID" value="MFD2912776.1"/>
    <property type="molecule type" value="Genomic_DNA"/>
</dbReference>
<dbReference type="SUPFAM" id="SSF52540">
    <property type="entry name" value="P-loop containing nucleoside triphosphate hydrolases"/>
    <property type="match status" value="1"/>
</dbReference>
<evidence type="ECO:0000313" key="6">
    <source>
        <dbReference type="Proteomes" id="UP001597561"/>
    </source>
</evidence>
<dbReference type="InterPro" id="IPR017911">
    <property type="entry name" value="MacB-like_ATP-bd"/>
</dbReference>
<evidence type="ECO:0000259" key="4">
    <source>
        <dbReference type="PROSITE" id="PS50893"/>
    </source>
</evidence>
<keyword evidence="6" id="KW-1185">Reference proteome</keyword>
<dbReference type="RefSeq" id="WP_380269665.1">
    <property type="nucleotide sequence ID" value="NZ_JBHUPG010000023.1"/>
</dbReference>
<dbReference type="InterPro" id="IPR015854">
    <property type="entry name" value="ABC_transpr_LolD-like"/>
</dbReference>
<feature type="domain" description="ABC transporter" evidence="4">
    <location>
        <begin position="1"/>
        <end position="221"/>
    </location>
</feature>
<gene>
    <name evidence="5" type="ORF">ACFS5P_12885</name>
</gene>
<dbReference type="Proteomes" id="UP001597561">
    <property type="component" value="Unassembled WGS sequence"/>
</dbReference>
<dbReference type="InterPro" id="IPR003593">
    <property type="entry name" value="AAA+_ATPase"/>
</dbReference>
<accession>A0ABW5ZJR5</accession>
<name>A0ABW5ZJR5_9BACL</name>
<dbReference type="Pfam" id="PF00005">
    <property type="entry name" value="ABC_tran"/>
    <property type="match status" value="1"/>
</dbReference>
<dbReference type="PROSITE" id="PS00211">
    <property type="entry name" value="ABC_TRANSPORTER_1"/>
    <property type="match status" value="1"/>
</dbReference>
<dbReference type="Gene3D" id="3.40.50.300">
    <property type="entry name" value="P-loop containing nucleotide triphosphate hydrolases"/>
    <property type="match status" value="1"/>
</dbReference>
<keyword evidence="2" id="KW-0547">Nucleotide-binding</keyword>
<evidence type="ECO:0000256" key="1">
    <source>
        <dbReference type="ARBA" id="ARBA00022448"/>
    </source>
</evidence>